<proteinExistence type="predicted"/>
<evidence type="ECO:0000256" key="2">
    <source>
        <dbReference type="ARBA" id="ARBA00023125"/>
    </source>
</evidence>
<evidence type="ECO:0000313" key="6">
    <source>
        <dbReference type="Proteomes" id="UP000010366"/>
    </source>
</evidence>
<dbReference type="GO" id="GO:0003677">
    <property type="term" value="F:DNA binding"/>
    <property type="evidence" value="ECO:0007669"/>
    <property type="project" value="UniProtKB-KW"/>
</dbReference>
<evidence type="ECO:0000313" key="5">
    <source>
        <dbReference type="EMBL" id="AFY91319.1"/>
    </source>
</evidence>
<dbReference type="HOGENOM" id="CLU_075053_8_1_3"/>
<dbReference type="SUPFAM" id="SSF51206">
    <property type="entry name" value="cAMP-binding domain-like"/>
    <property type="match status" value="1"/>
</dbReference>
<gene>
    <name evidence="5" type="ORF">Cha6605_0010</name>
</gene>
<dbReference type="InterPro" id="IPR036388">
    <property type="entry name" value="WH-like_DNA-bd_sf"/>
</dbReference>
<dbReference type="Gene3D" id="1.10.10.10">
    <property type="entry name" value="Winged helix-like DNA-binding domain superfamily/Winged helix DNA-binding domain"/>
    <property type="match status" value="1"/>
</dbReference>
<reference evidence="5 6" key="1">
    <citation type="submission" date="2012-05" db="EMBL/GenBank/DDBJ databases">
        <title>Finished chromosome of genome of Chamaesiphon sp. PCC 6605.</title>
        <authorList>
            <consortium name="US DOE Joint Genome Institute"/>
            <person name="Gugger M."/>
            <person name="Coursin T."/>
            <person name="Rippka R."/>
            <person name="Tandeau De Marsac N."/>
            <person name="Huntemann M."/>
            <person name="Wei C.-L."/>
            <person name="Han J."/>
            <person name="Detter J.C."/>
            <person name="Han C."/>
            <person name="Tapia R."/>
            <person name="Chen A."/>
            <person name="Kyrpides N."/>
            <person name="Mavromatis K."/>
            <person name="Markowitz V."/>
            <person name="Szeto E."/>
            <person name="Ivanova N."/>
            <person name="Pagani I."/>
            <person name="Pati A."/>
            <person name="Goodwin L."/>
            <person name="Nordberg H.P."/>
            <person name="Cantor M.N."/>
            <person name="Hua S.X."/>
            <person name="Woyke T."/>
            <person name="Kerfeld C.A."/>
        </authorList>
    </citation>
    <scope>NUCLEOTIDE SEQUENCE [LARGE SCALE GENOMIC DNA]</scope>
    <source>
        <strain evidence="6">ATCC 27169 / PCC 6605</strain>
    </source>
</reference>
<dbReference type="eggNOG" id="COG0664">
    <property type="taxonomic scope" value="Bacteria"/>
</dbReference>
<feature type="domain" description="HTH crp-type" evidence="4">
    <location>
        <begin position="109"/>
        <end position="182"/>
    </location>
</feature>
<evidence type="ECO:0000259" key="4">
    <source>
        <dbReference type="PROSITE" id="PS51063"/>
    </source>
</evidence>
<evidence type="ECO:0000256" key="1">
    <source>
        <dbReference type="ARBA" id="ARBA00023015"/>
    </source>
</evidence>
<name>K9UAU6_CHAP6</name>
<dbReference type="Proteomes" id="UP000010366">
    <property type="component" value="Chromosome"/>
</dbReference>
<dbReference type="SMART" id="SM00419">
    <property type="entry name" value="HTH_CRP"/>
    <property type="match status" value="1"/>
</dbReference>
<dbReference type="STRING" id="1173020.Cha6605_0010"/>
<dbReference type="Pfam" id="PF13545">
    <property type="entry name" value="HTH_Crp_2"/>
    <property type="match status" value="1"/>
</dbReference>
<organism evidence="5 6">
    <name type="scientific">Chamaesiphon minutus (strain ATCC 27169 / PCC 6605)</name>
    <dbReference type="NCBI Taxonomy" id="1173020"/>
    <lineage>
        <taxon>Bacteria</taxon>
        <taxon>Bacillati</taxon>
        <taxon>Cyanobacteriota</taxon>
        <taxon>Cyanophyceae</taxon>
        <taxon>Gomontiellales</taxon>
        <taxon>Chamaesiphonaceae</taxon>
        <taxon>Chamaesiphon</taxon>
    </lineage>
</organism>
<dbReference type="AlphaFoldDB" id="K9UAU6"/>
<accession>K9UAU6</accession>
<dbReference type="CDD" id="cd00092">
    <property type="entry name" value="HTH_CRP"/>
    <property type="match status" value="1"/>
</dbReference>
<keyword evidence="2" id="KW-0238">DNA-binding</keyword>
<dbReference type="EMBL" id="CP003600">
    <property type="protein sequence ID" value="AFY91319.1"/>
    <property type="molecule type" value="Genomic_DNA"/>
</dbReference>
<sequence length="198" mass="22608">MPTLTRTNITRHFQRRTTLPEEPDFFWKIAAGIVRTFTWTEAGEMIVLGIWGKGDIVGSSLSTIAPYEIECLTDITVEPIPVSNLVDMTEELLQHLRHNEEFIKIVHNRHIELSIVRLLNWLASRFGQAVEGGHLIDLLLTHQEISEIVGTSRVTATRIVGSLIERGIIQRHQRHFIVSLVGAASLKENQDPFWHYEI</sequence>
<keyword evidence="6" id="KW-1185">Reference proteome</keyword>
<dbReference type="InterPro" id="IPR036390">
    <property type="entry name" value="WH_DNA-bd_sf"/>
</dbReference>
<dbReference type="KEGG" id="cmp:Cha6605_0010"/>
<dbReference type="RefSeq" id="WP_015157514.1">
    <property type="nucleotide sequence ID" value="NC_019697.1"/>
</dbReference>
<keyword evidence="3" id="KW-0804">Transcription</keyword>
<protein>
    <submittedName>
        <fullName evidence="5">cAMP-binding protein</fullName>
    </submittedName>
</protein>
<dbReference type="InterPro" id="IPR018490">
    <property type="entry name" value="cNMP-bd_dom_sf"/>
</dbReference>
<dbReference type="InterPro" id="IPR014710">
    <property type="entry name" value="RmlC-like_jellyroll"/>
</dbReference>
<dbReference type="PROSITE" id="PS51063">
    <property type="entry name" value="HTH_CRP_2"/>
    <property type="match status" value="1"/>
</dbReference>
<dbReference type="Gene3D" id="2.60.120.10">
    <property type="entry name" value="Jelly Rolls"/>
    <property type="match status" value="1"/>
</dbReference>
<dbReference type="GO" id="GO:0006355">
    <property type="term" value="P:regulation of DNA-templated transcription"/>
    <property type="evidence" value="ECO:0007669"/>
    <property type="project" value="InterPro"/>
</dbReference>
<evidence type="ECO:0000256" key="3">
    <source>
        <dbReference type="ARBA" id="ARBA00023163"/>
    </source>
</evidence>
<keyword evidence="1" id="KW-0805">Transcription regulation</keyword>
<dbReference type="OrthoDB" id="581549at2"/>
<dbReference type="InterPro" id="IPR012318">
    <property type="entry name" value="HTH_CRP"/>
</dbReference>
<dbReference type="SUPFAM" id="SSF46785">
    <property type="entry name" value="Winged helix' DNA-binding domain"/>
    <property type="match status" value="1"/>
</dbReference>